<comment type="caution">
    <text evidence="2">The sequence shown here is derived from an EMBL/GenBank/DDBJ whole genome shotgun (WGS) entry which is preliminary data.</text>
</comment>
<dbReference type="RefSeq" id="WP_157583392.1">
    <property type="nucleotide sequence ID" value="NZ_WPIN01000002.1"/>
</dbReference>
<dbReference type="GO" id="GO:0008237">
    <property type="term" value="F:metallopeptidase activity"/>
    <property type="evidence" value="ECO:0007669"/>
    <property type="project" value="InterPro"/>
</dbReference>
<sequence>MNAPQPGFHPPYDIHLLRGQSIDLIVFLELDNTDVGTYLDNLDDDRSVSYRFFPSFIPSADLKINIKNDGTADRPSCLIELPKSAPIDSAFLINNFLVFVEVTDDTDPDDISIAQTAIRIHVHQAIQDVWVTPSPLTVYQEMDTARFGVYALFDDGVVAEISSLYTGDDDDDIDYSITNPIQLRWTSSTADLISADGDIIPTDDTDDHEVKLTMTYDTKTHTATGTVRMSDVLNAAQTTIKVREVANSESPGFARLMDVPNILFLPEGFTNADDFNRLVDNYVSDLISSKITAPFNWLKGSINFWSAFVPSRESGITHRATLDVRENARKAGDDGPSMQGTQPYNAEKPDDDDVMNWSFENLLYYTGYALKSDEELGDFHLRKRWENTTRLTDSQLNTLFPDLENNPDQPDMYDLVTLWKTFVDRRLPNAKDSAFGVMVNDYISFDRDDEYAAVDFDKRRVQRIFLDDFLEGLKDVHGNAIGSVFVMGTTSGDRGKDYANIVFLVPDTFGGREQNADGYLFTLTGDDGLVTLMGTLADIQVSAAPVKIPAKLSLLQKSVLTHELCHSFGLGDEYGETTPDDDYDDEVYTSSKVASWPFSKYRLPAYNTDDESNIQPKADFERPNPNKPNTTEIDAYRIKWRYHRTQKGSLVTSLAFAANKLTVTIKDARVTFAPGETVFLRKRRINRQVLRLKNIGHTKQADIINPETVPANYLSERATIKSINAADNKLTVTIKSAAQQELELVPGQTAFFKKGEQVRIRRERVSDPIQTIIRTPSTTGAPGDSIAVLLSPALKVESTGTGQVILSIPAGTLQTELTELHENEEILLYAAIAADGATAQYPYAELISRRILDYLNTNAYPLNANTNNEEIIDARNIQNSSLPKALVPCCSRRKKEIVALYSGGDEAHGEIYHPTAQCMMRSNSIVRKKKRQYVELCAVCRYTLINIISPAKFGKFDEDYMKRKIYPT</sequence>
<protein>
    <submittedName>
        <fullName evidence="2">Uncharacterized protein</fullName>
    </submittedName>
</protein>
<accession>A0A7K1S647</accession>
<dbReference type="EMBL" id="WPIN01000002">
    <property type="protein sequence ID" value="MVM29215.1"/>
    <property type="molecule type" value="Genomic_DNA"/>
</dbReference>
<dbReference type="Gene3D" id="3.40.390.10">
    <property type="entry name" value="Collagenase (Catalytic Domain)"/>
    <property type="match status" value="1"/>
</dbReference>
<evidence type="ECO:0000313" key="3">
    <source>
        <dbReference type="Proteomes" id="UP000436006"/>
    </source>
</evidence>
<name>A0A7K1S647_9BACT</name>
<evidence type="ECO:0000313" key="2">
    <source>
        <dbReference type="EMBL" id="MVM29215.1"/>
    </source>
</evidence>
<feature type="region of interest" description="Disordered" evidence="1">
    <location>
        <begin position="612"/>
        <end position="631"/>
    </location>
</feature>
<evidence type="ECO:0000256" key="1">
    <source>
        <dbReference type="SAM" id="MobiDB-lite"/>
    </source>
</evidence>
<gene>
    <name evidence="2" type="ORF">GO755_04160</name>
</gene>
<proteinExistence type="predicted"/>
<dbReference type="Proteomes" id="UP000436006">
    <property type="component" value="Unassembled WGS sequence"/>
</dbReference>
<keyword evidence="3" id="KW-1185">Reference proteome</keyword>
<dbReference type="AlphaFoldDB" id="A0A7K1S647"/>
<dbReference type="InterPro" id="IPR024079">
    <property type="entry name" value="MetalloPept_cat_dom_sf"/>
</dbReference>
<feature type="region of interest" description="Disordered" evidence="1">
    <location>
        <begin position="328"/>
        <end position="351"/>
    </location>
</feature>
<reference evidence="2 3" key="1">
    <citation type="submission" date="2019-12" db="EMBL/GenBank/DDBJ databases">
        <title>Spirosoma sp. HMF4905 genome sequencing and assembly.</title>
        <authorList>
            <person name="Kang H."/>
            <person name="Cha I."/>
            <person name="Kim H."/>
            <person name="Joh K."/>
        </authorList>
    </citation>
    <scope>NUCLEOTIDE SEQUENCE [LARGE SCALE GENOMIC DNA]</scope>
    <source>
        <strain evidence="2 3">HMF4905</strain>
    </source>
</reference>
<organism evidence="2 3">
    <name type="scientific">Spirosoma arboris</name>
    <dbReference type="NCBI Taxonomy" id="2682092"/>
    <lineage>
        <taxon>Bacteria</taxon>
        <taxon>Pseudomonadati</taxon>
        <taxon>Bacteroidota</taxon>
        <taxon>Cytophagia</taxon>
        <taxon>Cytophagales</taxon>
        <taxon>Cytophagaceae</taxon>
        <taxon>Spirosoma</taxon>
    </lineage>
</organism>